<protein>
    <recommendedName>
        <fullName evidence="3">Lipoprotein</fullName>
    </recommendedName>
</protein>
<dbReference type="EMBL" id="FMIQ01000011">
    <property type="protein sequence ID" value="SCM51402.1"/>
    <property type="molecule type" value="Genomic_DNA"/>
</dbReference>
<gene>
    <name evidence="1" type="ORF">BN1044_00864</name>
</gene>
<evidence type="ECO:0008006" key="3">
    <source>
        <dbReference type="Google" id="ProtNLM"/>
    </source>
</evidence>
<evidence type="ECO:0000313" key="1">
    <source>
        <dbReference type="EMBL" id="SCM51402.1"/>
    </source>
</evidence>
<accession>A0A1C6YX06</accession>
<sequence length="183" mass="20488">MRLPALFIISLLAISGCDQKNDAVFGVKWNTSPDRYRYEKLPTYQVIPQRDGGALVYVTSPPSGKIGTGEYRFYFNDSKLKKIIYRSYDMTGNDSVETAKKEYNRLKSMLGQQFDSQPVVSEHVYNTSFAFFPCVSNPECGSWSSTFSNKDTTAKLSISMGNNGNGYSEDRIAGSVSIEYTPK</sequence>
<organism evidence="1 2">
    <name type="scientific">Hafnia alvei</name>
    <dbReference type="NCBI Taxonomy" id="569"/>
    <lineage>
        <taxon>Bacteria</taxon>
        <taxon>Pseudomonadati</taxon>
        <taxon>Pseudomonadota</taxon>
        <taxon>Gammaproteobacteria</taxon>
        <taxon>Enterobacterales</taxon>
        <taxon>Hafniaceae</taxon>
        <taxon>Hafnia</taxon>
    </lineage>
</organism>
<dbReference type="AlphaFoldDB" id="A0A1C6YX06"/>
<reference evidence="1 2" key="1">
    <citation type="submission" date="2016-09" db="EMBL/GenBank/DDBJ databases">
        <authorList>
            <person name="Capua I."/>
            <person name="De Benedictis P."/>
            <person name="Joannis T."/>
            <person name="Lombin L.H."/>
            <person name="Cattoli G."/>
        </authorList>
    </citation>
    <scope>NUCLEOTIDE SEQUENCE [LARGE SCALE GENOMIC DNA]</scope>
    <source>
        <strain evidence="1 2">GB001</strain>
    </source>
</reference>
<dbReference type="RefSeq" id="WP_072307694.1">
    <property type="nucleotide sequence ID" value="NZ_FMIQ01000011.1"/>
</dbReference>
<dbReference type="PROSITE" id="PS51257">
    <property type="entry name" value="PROKAR_LIPOPROTEIN"/>
    <property type="match status" value="1"/>
</dbReference>
<name>A0A1C6YX06_HAFAL</name>
<dbReference type="OrthoDB" id="7062105at2"/>
<evidence type="ECO:0000313" key="2">
    <source>
        <dbReference type="Proteomes" id="UP000094844"/>
    </source>
</evidence>
<dbReference type="Proteomes" id="UP000094844">
    <property type="component" value="Unassembled WGS sequence"/>
</dbReference>
<proteinExistence type="predicted"/>